<comment type="caution">
    <text evidence="1">The sequence shown here is derived from an EMBL/GenBank/DDBJ whole genome shotgun (WGS) entry which is preliminary data.</text>
</comment>
<dbReference type="AlphaFoldDB" id="A0A4Z2GA15"/>
<proteinExistence type="predicted"/>
<organism evidence="1 2">
    <name type="scientific">Liparis tanakae</name>
    <name type="common">Tanaka's snailfish</name>
    <dbReference type="NCBI Taxonomy" id="230148"/>
    <lineage>
        <taxon>Eukaryota</taxon>
        <taxon>Metazoa</taxon>
        <taxon>Chordata</taxon>
        <taxon>Craniata</taxon>
        <taxon>Vertebrata</taxon>
        <taxon>Euteleostomi</taxon>
        <taxon>Actinopterygii</taxon>
        <taxon>Neopterygii</taxon>
        <taxon>Teleostei</taxon>
        <taxon>Neoteleostei</taxon>
        <taxon>Acanthomorphata</taxon>
        <taxon>Eupercaria</taxon>
        <taxon>Perciformes</taxon>
        <taxon>Cottioidei</taxon>
        <taxon>Cottales</taxon>
        <taxon>Liparidae</taxon>
        <taxon>Liparis</taxon>
    </lineage>
</organism>
<sequence length="73" mass="8326">MQQVILGVTWRKGFFGSNHTEHGEQQTADLYNVHYHDGNIGHQLGRKTASALKCISNTAWLQKRSKVRVSYNI</sequence>
<protein>
    <submittedName>
        <fullName evidence="1">Uncharacterized protein</fullName>
    </submittedName>
</protein>
<dbReference type="EMBL" id="SRLO01000620">
    <property type="protein sequence ID" value="TNN50348.1"/>
    <property type="molecule type" value="Genomic_DNA"/>
</dbReference>
<accession>A0A4Z2GA15</accession>
<reference evidence="1 2" key="1">
    <citation type="submission" date="2019-03" db="EMBL/GenBank/DDBJ databases">
        <title>First draft genome of Liparis tanakae, snailfish: a comprehensive survey of snailfish specific genes.</title>
        <authorList>
            <person name="Kim W."/>
            <person name="Song I."/>
            <person name="Jeong J.-H."/>
            <person name="Kim D."/>
            <person name="Kim S."/>
            <person name="Ryu S."/>
            <person name="Song J.Y."/>
            <person name="Lee S.K."/>
        </authorList>
    </citation>
    <scope>NUCLEOTIDE SEQUENCE [LARGE SCALE GENOMIC DNA]</scope>
    <source>
        <tissue evidence="1">Muscle</tissue>
    </source>
</reference>
<keyword evidence="2" id="KW-1185">Reference proteome</keyword>
<evidence type="ECO:0000313" key="1">
    <source>
        <dbReference type="EMBL" id="TNN50348.1"/>
    </source>
</evidence>
<name>A0A4Z2GA15_9TELE</name>
<gene>
    <name evidence="1" type="ORF">EYF80_039430</name>
</gene>
<dbReference type="Proteomes" id="UP000314294">
    <property type="component" value="Unassembled WGS sequence"/>
</dbReference>
<evidence type="ECO:0000313" key="2">
    <source>
        <dbReference type="Proteomes" id="UP000314294"/>
    </source>
</evidence>